<dbReference type="EMBL" id="CABVPW010000016">
    <property type="protein sequence ID" value="VWB77484.1"/>
    <property type="molecule type" value="Genomic_DNA"/>
</dbReference>
<feature type="compositionally biased region" description="Basic residues" evidence="1">
    <location>
        <begin position="163"/>
        <end position="172"/>
    </location>
</feature>
<dbReference type="RefSeq" id="WP_175032472.1">
    <property type="nucleotide sequence ID" value="NZ_CABVPW010000016.1"/>
</dbReference>
<dbReference type="InterPro" id="IPR009734">
    <property type="entry name" value="Myoviridae_GpU"/>
</dbReference>
<protein>
    <submittedName>
        <fullName evidence="2">Phage protein U</fullName>
    </submittedName>
</protein>
<dbReference type="AlphaFoldDB" id="A0A6P2M6L9"/>
<accession>A0A6P2M6L9</accession>
<name>A0A6P2M6L9_BURL3</name>
<proteinExistence type="predicted"/>
<evidence type="ECO:0000313" key="3">
    <source>
        <dbReference type="Proteomes" id="UP000494218"/>
    </source>
</evidence>
<reference evidence="2 3" key="1">
    <citation type="submission" date="2019-09" db="EMBL/GenBank/DDBJ databases">
        <authorList>
            <person name="Depoorter E."/>
        </authorList>
    </citation>
    <scope>NUCLEOTIDE SEQUENCE [LARGE SCALE GENOMIC DNA]</scope>
    <source>
        <strain evidence="2">LMG 23254</strain>
    </source>
</reference>
<sequence>MLVSYGQFVFSTEIAPFHQFQRQRTWKHASNSRVGARDSTQYVGQGEDTIRIEGMIATGEIGTPLSLDILESMADVGDAHVLVDGTGRIYGAFTLEELNETHSYFNVLGVALKIEFELTLKVADNNALRATVDDGSPNEKAAPANGKVDNAPMSEAPPYIKTGKAKRAKKGK</sequence>
<dbReference type="Pfam" id="PF06995">
    <property type="entry name" value="Phage_P2_GpU"/>
    <property type="match status" value="1"/>
</dbReference>
<gene>
    <name evidence="2" type="ORF">BLA23254_03644</name>
</gene>
<feature type="region of interest" description="Disordered" evidence="1">
    <location>
        <begin position="130"/>
        <end position="172"/>
    </location>
</feature>
<organism evidence="2 3">
    <name type="scientific">Burkholderia lata (strain ATCC 17760 / DSM 23089 / LMG 22485 / NCIMB 9086 / R18194 / 383)</name>
    <dbReference type="NCBI Taxonomy" id="482957"/>
    <lineage>
        <taxon>Bacteria</taxon>
        <taxon>Pseudomonadati</taxon>
        <taxon>Pseudomonadota</taxon>
        <taxon>Betaproteobacteria</taxon>
        <taxon>Burkholderiales</taxon>
        <taxon>Burkholderiaceae</taxon>
        <taxon>Burkholderia</taxon>
        <taxon>Burkholderia cepacia complex</taxon>
    </lineage>
</organism>
<evidence type="ECO:0000313" key="2">
    <source>
        <dbReference type="EMBL" id="VWB77484.1"/>
    </source>
</evidence>
<dbReference type="Proteomes" id="UP000494218">
    <property type="component" value="Unassembled WGS sequence"/>
</dbReference>
<evidence type="ECO:0000256" key="1">
    <source>
        <dbReference type="SAM" id="MobiDB-lite"/>
    </source>
</evidence>